<reference evidence="1 2" key="1">
    <citation type="submission" date="2016-07" db="EMBL/GenBank/DDBJ databases">
        <title>Multiple horizontal gene transfer events from other fungi enriched the ability of initially mycotrophic Trichoderma (Ascomycota) to feed on dead plant biomass.</title>
        <authorList>
            <consortium name="DOE Joint Genome Institute"/>
            <person name="Aerts A."/>
            <person name="Atanasova L."/>
            <person name="Chenthamara K."/>
            <person name="Zhang J."/>
            <person name="Grujic M."/>
            <person name="Henrissat B."/>
            <person name="Kuo A."/>
            <person name="Salamov A."/>
            <person name="Lipzen A."/>
            <person name="Labutti K."/>
            <person name="Barry K."/>
            <person name="Miao Y."/>
            <person name="Rahimi M.J."/>
            <person name="Shen Q."/>
            <person name="Grigoriev I.V."/>
            <person name="Kubicek C.P."/>
            <person name="Druzhinina I.S."/>
        </authorList>
    </citation>
    <scope>NUCLEOTIDE SEQUENCE [LARGE SCALE GENOMIC DNA]</scope>
    <source>
        <strain evidence="1 2">ATCC 18648</strain>
    </source>
</reference>
<sequence length="75" mass="8599">MTPNDHLFPISPIYLFNIHPLIIPQLDPKVPPPILSSLYRNPFLLPSEEYHFAFSPTPANTTLHRLTILHTVLTE</sequence>
<organism evidence="1 2">
    <name type="scientific">Trichoderma longibrachiatum ATCC 18648</name>
    <dbReference type="NCBI Taxonomy" id="983965"/>
    <lineage>
        <taxon>Eukaryota</taxon>
        <taxon>Fungi</taxon>
        <taxon>Dikarya</taxon>
        <taxon>Ascomycota</taxon>
        <taxon>Pezizomycotina</taxon>
        <taxon>Sordariomycetes</taxon>
        <taxon>Hypocreomycetidae</taxon>
        <taxon>Hypocreales</taxon>
        <taxon>Hypocreaceae</taxon>
        <taxon>Trichoderma</taxon>
    </lineage>
</organism>
<keyword evidence="2" id="KW-1185">Reference proteome</keyword>
<dbReference type="Proteomes" id="UP000240760">
    <property type="component" value="Unassembled WGS sequence"/>
</dbReference>
<evidence type="ECO:0000313" key="1">
    <source>
        <dbReference type="EMBL" id="PTB81471.1"/>
    </source>
</evidence>
<evidence type="ECO:0000313" key="2">
    <source>
        <dbReference type="Proteomes" id="UP000240760"/>
    </source>
</evidence>
<dbReference type="AlphaFoldDB" id="A0A2T4CIR9"/>
<gene>
    <name evidence="1" type="ORF">M440DRAFT_1016447</name>
</gene>
<dbReference type="EMBL" id="KZ679126">
    <property type="protein sequence ID" value="PTB81471.1"/>
    <property type="molecule type" value="Genomic_DNA"/>
</dbReference>
<protein>
    <submittedName>
        <fullName evidence="1">Uncharacterized protein</fullName>
    </submittedName>
</protein>
<proteinExistence type="predicted"/>
<name>A0A2T4CIR9_TRILO</name>
<accession>A0A2T4CIR9</accession>